<keyword evidence="2" id="KW-1185">Reference proteome</keyword>
<accession>A0ACB9GKH8</accession>
<gene>
    <name evidence="1" type="ORF">L1987_43058</name>
</gene>
<organism evidence="1 2">
    <name type="scientific">Smallanthus sonchifolius</name>
    <dbReference type="NCBI Taxonomy" id="185202"/>
    <lineage>
        <taxon>Eukaryota</taxon>
        <taxon>Viridiplantae</taxon>
        <taxon>Streptophyta</taxon>
        <taxon>Embryophyta</taxon>
        <taxon>Tracheophyta</taxon>
        <taxon>Spermatophyta</taxon>
        <taxon>Magnoliopsida</taxon>
        <taxon>eudicotyledons</taxon>
        <taxon>Gunneridae</taxon>
        <taxon>Pentapetalae</taxon>
        <taxon>asterids</taxon>
        <taxon>campanulids</taxon>
        <taxon>Asterales</taxon>
        <taxon>Asteraceae</taxon>
        <taxon>Asteroideae</taxon>
        <taxon>Heliantheae alliance</taxon>
        <taxon>Millerieae</taxon>
        <taxon>Smallanthus</taxon>
    </lineage>
</organism>
<sequence length="698" mass="79713">MGILKTQDRLLSGRAIPDALHQSFMDFYFVWANECSDHWKSLRTLARSELFSAKALEAQSNLRNEKPTQMLDYLDTMQGKVVKIEEVVFTTLFNTLSNLLFSKDFLDLKDEDGTAHSMKSGVLKIFENAATPNVSDFFPMMEGMDLQGLRKDCLKQLNKLATFWEKIVKERRAGIASSGVNKEKDFLDRLLENEFTNTQIDMLALDLFSAGTDTVVTTMEWAMSELLRNKEIMVKVQEELKSELNSNSIQKSDFSKMTYFNACIKETLRLHPVVPLLIPRRALETCDVMNYTIPKNARIWINVWAISRDPQIWEDPHTFKPERFVGSNLDFRGHDFEFTPFGAGRRMCPGLPSGVNSIQTMLSSLILRYDWVLPNNEDPTKIDMNEKFGVTLQKEKPLEGPLQYAEGSRKNPKGKPAEIKGRAIPDALHQSFMDFYFVWANECSDHWKSLRTLTRGELFSAKALEAQSNLRNEKLTQMLDHLDTMQGKVVKIEEVVFTTLFNTLSNLLFSKDFLDLKDEHGTAHGLEWGLLKIFKNAATPSVSDFFPMLGGLDLQGLRKDSLKHLNELASFWEEIIEERRARIASSAVTKEVIVLKEQDFLDRLLENEFTNAQINIVALELFSAGTDTVVATTEWAMSELLRNKDIMAKVQEELKNEINSNSINKSDFSKMTYFNACIKETLRLHPSPNYISVSDSSI</sequence>
<comment type="caution">
    <text evidence="1">The sequence shown here is derived from an EMBL/GenBank/DDBJ whole genome shotgun (WGS) entry which is preliminary data.</text>
</comment>
<name>A0ACB9GKH8_9ASTR</name>
<proteinExistence type="predicted"/>
<protein>
    <submittedName>
        <fullName evidence="1">Uncharacterized protein</fullName>
    </submittedName>
</protein>
<evidence type="ECO:0000313" key="2">
    <source>
        <dbReference type="Proteomes" id="UP001056120"/>
    </source>
</evidence>
<reference evidence="1 2" key="2">
    <citation type="journal article" date="2022" name="Mol. Ecol. Resour.">
        <title>The genomes of chicory, endive, great burdock and yacon provide insights into Asteraceae paleo-polyploidization history and plant inulin production.</title>
        <authorList>
            <person name="Fan W."/>
            <person name="Wang S."/>
            <person name="Wang H."/>
            <person name="Wang A."/>
            <person name="Jiang F."/>
            <person name="Liu H."/>
            <person name="Zhao H."/>
            <person name="Xu D."/>
            <person name="Zhang Y."/>
        </authorList>
    </citation>
    <scope>NUCLEOTIDE SEQUENCE [LARGE SCALE GENOMIC DNA]</scope>
    <source>
        <strain evidence="2">cv. Yunnan</strain>
        <tissue evidence="1">Leaves</tissue>
    </source>
</reference>
<reference evidence="2" key="1">
    <citation type="journal article" date="2022" name="Mol. Ecol. Resour.">
        <title>The genomes of chicory, endive, great burdock and yacon provide insights into Asteraceae palaeo-polyploidization history and plant inulin production.</title>
        <authorList>
            <person name="Fan W."/>
            <person name="Wang S."/>
            <person name="Wang H."/>
            <person name="Wang A."/>
            <person name="Jiang F."/>
            <person name="Liu H."/>
            <person name="Zhao H."/>
            <person name="Xu D."/>
            <person name="Zhang Y."/>
        </authorList>
    </citation>
    <scope>NUCLEOTIDE SEQUENCE [LARGE SCALE GENOMIC DNA]</scope>
    <source>
        <strain evidence="2">cv. Yunnan</strain>
    </source>
</reference>
<dbReference type="EMBL" id="CM042031">
    <property type="protein sequence ID" value="KAI3783967.1"/>
    <property type="molecule type" value="Genomic_DNA"/>
</dbReference>
<dbReference type="Proteomes" id="UP001056120">
    <property type="component" value="Linkage Group LG14"/>
</dbReference>
<evidence type="ECO:0000313" key="1">
    <source>
        <dbReference type="EMBL" id="KAI3783967.1"/>
    </source>
</evidence>